<dbReference type="Proteomes" id="UP000886885">
    <property type="component" value="Chromosome 3A"/>
</dbReference>
<proteinExistence type="predicted"/>
<feature type="compositionally biased region" description="Low complexity" evidence="2">
    <location>
        <begin position="373"/>
        <end position="387"/>
    </location>
</feature>
<evidence type="ECO:0000313" key="4">
    <source>
        <dbReference type="Proteomes" id="UP000886885"/>
    </source>
</evidence>
<feature type="compositionally biased region" description="Basic and acidic residues" evidence="2">
    <location>
        <begin position="922"/>
        <end position="932"/>
    </location>
</feature>
<dbReference type="PANTHER" id="PTHR35507">
    <property type="entry name" value="OS09G0488600 PROTEIN"/>
    <property type="match status" value="1"/>
</dbReference>
<accession>A0A8X8D129</accession>
<organism evidence="3 4">
    <name type="scientific">Populus tomentosa</name>
    <name type="common">Chinese white poplar</name>
    <dbReference type="NCBI Taxonomy" id="118781"/>
    <lineage>
        <taxon>Eukaryota</taxon>
        <taxon>Viridiplantae</taxon>
        <taxon>Streptophyta</taxon>
        <taxon>Embryophyta</taxon>
        <taxon>Tracheophyta</taxon>
        <taxon>Spermatophyta</taxon>
        <taxon>Magnoliopsida</taxon>
        <taxon>eudicotyledons</taxon>
        <taxon>Gunneridae</taxon>
        <taxon>Pentapetalae</taxon>
        <taxon>rosids</taxon>
        <taxon>fabids</taxon>
        <taxon>Malpighiales</taxon>
        <taxon>Salicaceae</taxon>
        <taxon>Saliceae</taxon>
        <taxon>Populus</taxon>
    </lineage>
</organism>
<dbReference type="EMBL" id="JAAWWB010000005">
    <property type="protein sequence ID" value="KAG6783411.1"/>
    <property type="molecule type" value="Genomic_DNA"/>
</dbReference>
<evidence type="ECO:0000256" key="2">
    <source>
        <dbReference type="SAM" id="MobiDB-lite"/>
    </source>
</evidence>
<evidence type="ECO:0008006" key="5">
    <source>
        <dbReference type="Google" id="ProtNLM"/>
    </source>
</evidence>
<protein>
    <recommendedName>
        <fullName evidence="5">Inactive rhomboid protein</fullName>
    </recommendedName>
</protein>
<sequence>MEQEEQADYTTLRLGSPTGPDQEAQPPSFVTLSPFPPIATPSSRRRLSSQFTPSRAVPLARRLARVSLQGRLVDAEEASSAKAIGLSGEAGVAWELFSPVQRFLIVAVIGVAVSESKKNKIINQLKKSVELREFKDSAFESSYLNSWALDQVLSSMQQKLDDLCDQLSSINNQAGTKGNASFNNNKNLEPPCNDVFGCDKIKFVDCGCWHCDQHHDLLAGLMGNSVVKVSKGDEVLQYKMPFINEVEQEERRMSDLSDWASSVTSAAEMQMNTYAIDQDMFNLKRECEEKDATIKELNSILQTNNMADSKRIAELEDIIRRKNTMITRLRKDMMVLEQKVVHLTRLGRPSSSLCVSDSSELPLMMDNIIYDMDSTTSPSSSDSDSSPANRPQTPAAHIQVPVVKLQETPVQSSELGLTKSQKSAPAKASSSVVELHKKSRSESPLKEISTNQKSIGLPSSRPKQLSAEIRKARRRTQSAIKDASSKKRWQIYNRLVDNKNWKGHVAIIMICCLIIDLENQLDNSYQLRPGLILARLGFERFKKIGFSARGGAPPPLVSLSLFSPVSAPTSPRLSSQFKPSQAVPSPRRLPWVDPQEQLVNEGEASSDIAIGIGFNLEENVGSELFSPIQRFLIVAALGLAVAESRKNRLINQLKKSVELRDEVLSSTEQKLDNLCDQMDDITNQEETKANDAFGCDRIEFVDGGSWQCDEHQEHVAGLVGNSAVRMPRGDEVLHCKIPFGNEEEPEEQKMSDFSDWGSTGSAEEIQMNTFAIDQDMFNLKKECEQKDATIKELSTDLQSFAGSKRFAELEDIICRKNTMIKRLKRNMVVLEEKAELSPRLRRPSLSLSISDNWELPVMVDNILYDLDSSSSSDSDSSPSNQPQPPPFTVQETPVQSDVLTLTTTQKPAQAKASRFSVGLTEPKAKSRSERLLTEIPTRRRSIGNSSSRPEQLSAGEDIRKIKRRGRELHAKSRAENPPKETSRNQESSGLSPSKPKQMLAGGDSRKIRRQTQSSSKDTTPKKRWL</sequence>
<feature type="region of interest" description="Disordered" evidence="2">
    <location>
        <begin position="904"/>
        <end position="1025"/>
    </location>
</feature>
<comment type="caution">
    <text evidence="3">The sequence shown here is derived from an EMBL/GenBank/DDBJ whole genome shotgun (WGS) entry which is preliminary data.</text>
</comment>
<evidence type="ECO:0000313" key="3">
    <source>
        <dbReference type="EMBL" id="KAG6783411.1"/>
    </source>
</evidence>
<feature type="region of interest" description="Disordered" evidence="2">
    <location>
        <begin position="371"/>
        <end position="464"/>
    </location>
</feature>
<keyword evidence="1" id="KW-0175">Coiled coil</keyword>
<evidence type="ECO:0000256" key="1">
    <source>
        <dbReference type="SAM" id="Coils"/>
    </source>
</evidence>
<keyword evidence="4" id="KW-1185">Reference proteome</keyword>
<feature type="compositionally biased region" description="Basic and acidic residues" evidence="2">
    <location>
        <begin position="967"/>
        <end position="983"/>
    </location>
</feature>
<dbReference type="AlphaFoldDB" id="A0A8X8D129"/>
<feature type="region of interest" description="Disordered" evidence="2">
    <location>
        <begin position="866"/>
        <end position="891"/>
    </location>
</feature>
<feature type="compositionally biased region" description="Low complexity" evidence="2">
    <location>
        <begin position="867"/>
        <end position="880"/>
    </location>
</feature>
<reference evidence="3" key="1">
    <citation type="journal article" date="2020" name="bioRxiv">
        <title>Hybrid origin of Populus tomentosa Carr. identified through genome sequencing and phylogenomic analysis.</title>
        <authorList>
            <person name="An X."/>
            <person name="Gao K."/>
            <person name="Chen Z."/>
            <person name="Li J."/>
            <person name="Yang X."/>
            <person name="Yang X."/>
            <person name="Zhou J."/>
            <person name="Guo T."/>
            <person name="Zhao T."/>
            <person name="Huang S."/>
            <person name="Miao D."/>
            <person name="Khan W.U."/>
            <person name="Rao P."/>
            <person name="Ye M."/>
            <person name="Lei B."/>
            <person name="Liao W."/>
            <person name="Wang J."/>
            <person name="Ji L."/>
            <person name="Li Y."/>
            <person name="Guo B."/>
            <person name="Mustafa N.S."/>
            <person name="Li S."/>
            <person name="Yun Q."/>
            <person name="Keller S.R."/>
            <person name="Mao J."/>
            <person name="Zhang R."/>
            <person name="Strauss S.H."/>
        </authorList>
    </citation>
    <scope>NUCLEOTIDE SEQUENCE</scope>
    <source>
        <strain evidence="3">GM15</strain>
        <tissue evidence="3">Leaf</tissue>
    </source>
</reference>
<gene>
    <name evidence="3" type="ORF">POTOM_012858</name>
</gene>
<feature type="region of interest" description="Disordered" evidence="2">
    <location>
        <begin position="1"/>
        <end position="51"/>
    </location>
</feature>
<name>A0A8X8D129_POPTO</name>
<feature type="compositionally biased region" description="Low complexity" evidence="2">
    <location>
        <begin position="419"/>
        <end position="431"/>
    </location>
</feature>
<dbReference type="PANTHER" id="PTHR35507:SF1">
    <property type="entry name" value="TMF_TATA_BD DOMAIN-CONTAINING PROTEIN"/>
    <property type="match status" value="1"/>
</dbReference>
<feature type="coiled-coil region" evidence="1">
    <location>
        <begin position="312"/>
        <end position="339"/>
    </location>
</feature>
<feature type="compositionally biased region" description="Basic and acidic residues" evidence="2">
    <location>
        <begin position="434"/>
        <end position="445"/>
    </location>
</feature>
<dbReference type="OrthoDB" id="842468at2759"/>